<keyword evidence="2" id="KW-1185">Reference proteome</keyword>
<dbReference type="EMBL" id="CU207211">
    <property type="protein sequence ID" value="CAL62385.1"/>
    <property type="molecule type" value="Genomic_DNA"/>
</dbReference>
<name>A4G798_HERAR</name>
<evidence type="ECO:0000313" key="1">
    <source>
        <dbReference type="EMBL" id="CAL62385.1"/>
    </source>
</evidence>
<dbReference type="Proteomes" id="UP000006697">
    <property type="component" value="Chromosome"/>
</dbReference>
<accession>A4G798</accession>
<reference evidence="1 2" key="1">
    <citation type="journal article" date="2007" name="PLoS Genet.">
        <title>A tale of two oxidation states: bacterial colonization of arsenic-rich environments.</title>
        <authorList>
            <person name="Muller D."/>
            <person name="Medigue C."/>
            <person name="Koechler S."/>
            <person name="Barbe V."/>
            <person name="Barakat M."/>
            <person name="Talla E."/>
            <person name="Bonnefoy V."/>
            <person name="Krin E."/>
            <person name="Arsene-Ploetze F."/>
            <person name="Carapito C."/>
            <person name="Chandler M."/>
            <person name="Cournoyer B."/>
            <person name="Cruveiller S."/>
            <person name="Dossat C."/>
            <person name="Duval S."/>
            <person name="Heymann M."/>
            <person name="Leize E."/>
            <person name="Lieutaud A."/>
            <person name="Lievremont D."/>
            <person name="Makita Y."/>
            <person name="Mangenot S."/>
            <person name="Nitschke W."/>
            <person name="Ortet P."/>
            <person name="Perdrial N."/>
            <person name="Schoepp B."/>
            <person name="Siguier N."/>
            <person name="Simeonova D.D."/>
            <person name="Rouy Z."/>
            <person name="Segurens B."/>
            <person name="Turlin E."/>
            <person name="Vallenet D."/>
            <person name="Van Dorsselaer A."/>
            <person name="Weiss S."/>
            <person name="Weissenbach J."/>
            <person name="Lett M.C."/>
            <person name="Danchin A."/>
            <person name="Bertin P.N."/>
        </authorList>
    </citation>
    <scope>NUCLEOTIDE SEQUENCE [LARGE SCALE GENOMIC DNA]</scope>
    <source>
        <strain evidence="2">ULPAs1</strain>
    </source>
</reference>
<organism evidence="1 2">
    <name type="scientific">Herminiimonas arsenicoxydans</name>
    <dbReference type="NCBI Taxonomy" id="204773"/>
    <lineage>
        <taxon>Bacteria</taxon>
        <taxon>Pseudomonadati</taxon>
        <taxon>Pseudomonadota</taxon>
        <taxon>Betaproteobacteria</taxon>
        <taxon>Burkholderiales</taxon>
        <taxon>Oxalobacteraceae</taxon>
        <taxon>Herminiimonas</taxon>
    </lineage>
</organism>
<dbReference type="HOGENOM" id="CLU_2843876_0_0_4"/>
<sequence length="65" mass="7652">MWLLASGTEISFRYDAEDRSDYLNHSASIRAKWAFSLIRREMKKATSWSLFYAAERLLLACFLSR</sequence>
<evidence type="ECO:0000313" key="2">
    <source>
        <dbReference type="Proteomes" id="UP000006697"/>
    </source>
</evidence>
<gene>
    <name evidence="1" type="ordered locus">HEAR2251</name>
</gene>
<dbReference type="AlphaFoldDB" id="A4G798"/>
<dbReference type="KEGG" id="har:HEAR2251"/>
<proteinExistence type="predicted"/>
<protein>
    <submittedName>
        <fullName evidence="1">Uncharacterized protein</fullName>
    </submittedName>
</protein>